<feature type="domain" description="PKD" evidence="6">
    <location>
        <begin position="316"/>
        <end position="348"/>
    </location>
</feature>
<keyword evidence="2" id="KW-0812">Transmembrane</keyword>
<dbReference type="InterPro" id="IPR000601">
    <property type="entry name" value="PKD_dom"/>
</dbReference>
<dbReference type="SMART" id="SM00089">
    <property type="entry name" value="PKD"/>
    <property type="match status" value="11"/>
</dbReference>
<dbReference type="Pfam" id="PF00801">
    <property type="entry name" value="PKD"/>
    <property type="match status" value="1"/>
</dbReference>
<dbReference type="PANTHER" id="PTHR46730:SF4">
    <property type="entry name" value="POLYCYSTIC KIDNEY DISEASE PROTEIN 1-LIKE 1"/>
    <property type="match status" value="1"/>
</dbReference>
<dbReference type="PROSITE" id="PS50093">
    <property type="entry name" value="PKD"/>
    <property type="match status" value="8"/>
</dbReference>
<dbReference type="GO" id="GO:0005261">
    <property type="term" value="F:monoatomic cation channel activity"/>
    <property type="evidence" value="ECO:0007669"/>
    <property type="project" value="TreeGrafter"/>
</dbReference>
<gene>
    <name evidence="7" type="ORF">JCM15548_11046</name>
</gene>
<dbReference type="AlphaFoldDB" id="A0A0E9LUW5"/>
<dbReference type="InterPro" id="IPR035986">
    <property type="entry name" value="PKD_dom_sf"/>
</dbReference>
<feature type="domain" description="PKD" evidence="6">
    <location>
        <begin position="788"/>
        <end position="841"/>
    </location>
</feature>
<dbReference type="Gene3D" id="2.60.40.10">
    <property type="entry name" value="Immunoglobulins"/>
    <property type="match status" value="11"/>
</dbReference>
<feature type="domain" description="PKD" evidence="6">
    <location>
        <begin position="45"/>
        <end position="86"/>
    </location>
</feature>
<dbReference type="STRING" id="1236989.JCM15548_11046"/>
<dbReference type="GO" id="GO:0005886">
    <property type="term" value="C:plasma membrane"/>
    <property type="evidence" value="ECO:0007669"/>
    <property type="project" value="TreeGrafter"/>
</dbReference>
<feature type="domain" description="PKD" evidence="6">
    <location>
        <begin position="537"/>
        <end position="618"/>
    </location>
</feature>
<dbReference type="OrthoDB" id="7794186at2"/>
<keyword evidence="3" id="KW-0677">Repeat</keyword>
<keyword evidence="5" id="KW-0472">Membrane</keyword>
<dbReference type="EMBL" id="BAZW01000005">
    <property type="protein sequence ID" value="GAO28906.1"/>
    <property type="molecule type" value="Genomic_DNA"/>
</dbReference>
<feature type="domain" description="PKD" evidence="6">
    <location>
        <begin position="621"/>
        <end position="687"/>
    </location>
</feature>
<evidence type="ECO:0000256" key="3">
    <source>
        <dbReference type="ARBA" id="ARBA00022737"/>
    </source>
</evidence>
<comment type="caution">
    <text evidence="7">The sequence shown here is derived from an EMBL/GenBank/DDBJ whole genome shotgun (WGS) entry which is preliminary data.</text>
</comment>
<dbReference type="InterPro" id="IPR013783">
    <property type="entry name" value="Ig-like_fold"/>
</dbReference>
<dbReference type="Pfam" id="PF13585">
    <property type="entry name" value="CHU_C"/>
    <property type="match status" value="1"/>
</dbReference>
<feature type="domain" description="PKD" evidence="6">
    <location>
        <begin position="901"/>
        <end position="933"/>
    </location>
</feature>
<protein>
    <submittedName>
        <fullName evidence="7">Cell surface protein</fullName>
    </submittedName>
</protein>
<dbReference type="NCBIfam" id="TIGR04131">
    <property type="entry name" value="Bac_Flav_CTERM"/>
    <property type="match status" value="1"/>
</dbReference>
<evidence type="ECO:0000256" key="5">
    <source>
        <dbReference type="ARBA" id="ARBA00023136"/>
    </source>
</evidence>
<dbReference type="CDD" id="cd00146">
    <property type="entry name" value="PKD"/>
    <property type="match status" value="5"/>
</dbReference>
<feature type="domain" description="PKD" evidence="6">
    <location>
        <begin position="389"/>
        <end position="429"/>
    </location>
</feature>
<dbReference type="PANTHER" id="PTHR46730">
    <property type="entry name" value="POLYCYSTIN-1"/>
    <property type="match status" value="1"/>
</dbReference>
<comment type="subcellular location">
    <subcellularLocation>
        <location evidence="1">Membrane</location>
        <topology evidence="1">Multi-pass membrane protein</topology>
    </subcellularLocation>
</comment>
<reference evidence="7 8" key="1">
    <citation type="journal article" date="2015" name="Microbes Environ.">
        <title>Distribution and evolution of nitrogen fixation genes in the phylum bacteroidetes.</title>
        <authorList>
            <person name="Inoue J."/>
            <person name="Oshima K."/>
            <person name="Suda W."/>
            <person name="Sakamoto M."/>
            <person name="Iino T."/>
            <person name="Noda S."/>
            <person name="Hongoh Y."/>
            <person name="Hattori M."/>
            <person name="Ohkuma M."/>
        </authorList>
    </citation>
    <scope>NUCLEOTIDE SEQUENCE [LARGE SCALE GENOMIC DNA]</scope>
    <source>
        <strain evidence="7">JCM 15548</strain>
    </source>
</reference>
<evidence type="ECO:0000256" key="4">
    <source>
        <dbReference type="ARBA" id="ARBA00022989"/>
    </source>
</evidence>
<dbReference type="InterPro" id="IPR026341">
    <property type="entry name" value="T9SS_type_B"/>
</dbReference>
<keyword evidence="4" id="KW-1133">Transmembrane helix</keyword>
<feature type="domain" description="PKD" evidence="6">
    <location>
        <begin position="728"/>
        <end position="773"/>
    </location>
</feature>
<name>A0A0E9LUW5_9BACT</name>
<evidence type="ECO:0000313" key="7">
    <source>
        <dbReference type="EMBL" id="GAO28906.1"/>
    </source>
</evidence>
<dbReference type="SUPFAM" id="SSF49299">
    <property type="entry name" value="PKD domain"/>
    <property type="match status" value="10"/>
</dbReference>
<keyword evidence="8" id="KW-1185">Reference proteome</keyword>
<dbReference type="GO" id="GO:0006816">
    <property type="term" value="P:calcium ion transport"/>
    <property type="evidence" value="ECO:0007669"/>
    <property type="project" value="TreeGrafter"/>
</dbReference>
<dbReference type="InterPro" id="IPR022409">
    <property type="entry name" value="PKD/Chitinase_dom"/>
</dbReference>
<evidence type="ECO:0000259" key="6">
    <source>
        <dbReference type="PROSITE" id="PS50093"/>
    </source>
</evidence>
<evidence type="ECO:0000313" key="8">
    <source>
        <dbReference type="Proteomes" id="UP000032900"/>
    </source>
</evidence>
<dbReference type="RefSeq" id="WP_062122612.1">
    <property type="nucleotide sequence ID" value="NZ_BAZW01000005.1"/>
</dbReference>
<sequence length="1198" mass="132951">MTITDDIGCTSSVTRPELIQVVETKADFSLSAAVVCPRQNIRFTNSSQNATNYLWRFGDGTTSRSASIQKSYLQPGQYEVWLIADNGICKDSLMQIVTVEHVEANFAVSDSFICQLPATIRYEDLSVNAVSYDWRFGSGGTATTASPSVTLPEEFPLENRQAIFTDTLIVTSPHGCTSTLVRENLVRVVLPDVAMSPTASSPSMSGCVPMELSFNNQSSYNTTEDAIASWSWRVNNGEWQTSQAIDVSVTEAGKVPVLLRVVTEQGCVHSKVETINAGATMDVDFERVGNYERCASQMVMFEITSPAPEFRTREIWDYGDDSEAAFPVPFHEYEKTGTMDVSLTVYNNGCPSAITKENLLNILGPYAKISVNNNCDDPYRYGFSAEVMDATSYQWDFGDGSALVTSTLTPQHRYAASGNYVVTFTAFNASTGCDYVVTREVYVRQLKSEFSIVNGTPCLGNTLTLDGSASVDNSPFSYNNQTVNYVWLFEEEGVLETSMETLSHAFTNKGLNHISLIVQDANGCRDTLTQEMTIYRPEPAFEANYEVGCMPVTFGFTDLSSSEATIESWEWDFGDGTTSTDQHPTHEYTSFGTYNVSLELTDAVGCVHKVTKNQAVQAISPDADFSVEKAQLCVGDEVGFFDVSNSQIVEYLWELSDGRSYTDAEPLVHFADSGHYSVSLYIRDIHGCELTGEKVDFIHVQEPPVANFVADITDANCYPLVVQFSDLSETDYPGSWTWHFGENENLSEVQNPFFIYNRPGFHDVTLVSRTSYGCADTIVKQDYIHVGGPFAQIEAIDVACAHDEVAFKAVNLQNVYDIRWDFGDGYSAEGPEATHRYRATGRVNPVMFLRSDADNTCNKAILDTLHIWDLKADFSVNDGLNMGCVPLEVRIDNTSLNATDWQWDLGNGTSSQEAVPTLTYDTPGFYDIQLIASYAPLGCKDTTMVKNMEVFPLPTIEMQADTLICYGDVIELWAKGGVSYLWTPDETLFEPESRLTLAAPDWHTTYRVKVTDDNGCMDDDSVRVAVQQPPVVFPRDTILIIGEEVRLDVSDPGISMYEWSPADHISCTDCPNPVFKAMENLSYEVAVTDTSGCFTLSYPFNLTVQKIYSVDVPQAFTPNGDGVNDVVFVKGWGIRELLVFRIFNRFGQLVFDSSDLNEGWDGTHKGRAQPMETYSYMVQVRTEEGDVLQKTGTIKLLR</sequence>
<dbReference type="Proteomes" id="UP000032900">
    <property type="component" value="Unassembled WGS sequence"/>
</dbReference>
<accession>A0A0E9LUW5</accession>
<evidence type="ECO:0000256" key="2">
    <source>
        <dbReference type="ARBA" id="ARBA00022692"/>
    </source>
</evidence>
<evidence type="ECO:0000256" key="1">
    <source>
        <dbReference type="ARBA" id="ARBA00004141"/>
    </source>
</evidence>
<organism evidence="7 8">
    <name type="scientific">Geofilum rubicundum JCM 15548</name>
    <dbReference type="NCBI Taxonomy" id="1236989"/>
    <lineage>
        <taxon>Bacteria</taxon>
        <taxon>Pseudomonadati</taxon>
        <taxon>Bacteroidota</taxon>
        <taxon>Bacteroidia</taxon>
        <taxon>Marinilabiliales</taxon>
        <taxon>Marinilabiliaceae</taxon>
        <taxon>Geofilum</taxon>
    </lineage>
</organism>
<dbReference type="Pfam" id="PF18911">
    <property type="entry name" value="PKD_4"/>
    <property type="match status" value="6"/>
</dbReference>
<proteinExistence type="predicted"/>